<protein>
    <submittedName>
        <fullName evidence="1">Uncharacterized protein</fullName>
    </submittedName>
</protein>
<accession>A0ACB8G7T2</accession>
<evidence type="ECO:0000313" key="2">
    <source>
        <dbReference type="Proteomes" id="UP000827872"/>
    </source>
</evidence>
<organism evidence="1 2">
    <name type="scientific">Sphaerodactylus townsendi</name>
    <dbReference type="NCBI Taxonomy" id="933632"/>
    <lineage>
        <taxon>Eukaryota</taxon>
        <taxon>Metazoa</taxon>
        <taxon>Chordata</taxon>
        <taxon>Craniata</taxon>
        <taxon>Vertebrata</taxon>
        <taxon>Euteleostomi</taxon>
        <taxon>Lepidosauria</taxon>
        <taxon>Squamata</taxon>
        <taxon>Bifurcata</taxon>
        <taxon>Gekkota</taxon>
        <taxon>Sphaerodactylidae</taxon>
        <taxon>Sphaerodactylus</taxon>
    </lineage>
</organism>
<name>A0ACB8G7T2_9SAUR</name>
<sequence>MAARFSLHRPRGCGVVPEPFLETAHHIRASSGHQFFRVLGQAPPVPQSRGLRKKVCKGAGGKYSESFRHSQTFGGASSAGRTWGADADRATVQLKEQKKEFSELVEPIPKKLCGFTAIVVSDQPWERKDFLRSGERVLLPPEAPRTLEETCGQFGEQTSGGEGCGCRVPEKAEEEVQLQEGAASQLPDDMTTLTQELGTAFFQRQQLPASMADTFLEHLCLLDIDSEPITARSTGIVCTIGPASRSVEMLREMIKAGMNIARLNFSHGSHEVRRASSGHKGP</sequence>
<comment type="caution">
    <text evidence="1">The sequence shown here is derived from an EMBL/GenBank/DDBJ whole genome shotgun (WGS) entry which is preliminary data.</text>
</comment>
<evidence type="ECO:0000313" key="1">
    <source>
        <dbReference type="EMBL" id="KAH8015492.1"/>
    </source>
</evidence>
<dbReference type="Proteomes" id="UP000827872">
    <property type="component" value="Linkage Group LG01"/>
</dbReference>
<dbReference type="EMBL" id="CM037614">
    <property type="protein sequence ID" value="KAH8015492.1"/>
    <property type="molecule type" value="Genomic_DNA"/>
</dbReference>
<keyword evidence="2" id="KW-1185">Reference proteome</keyword>
<gene>
    <name evidence="1" type="ORF">K3G42_004618</name>
</gene>
<proteinExistence type="predicted"/>
<reference evidence="1" key="1">
    <citation type="submission" date="2021-08" db="EMBL/GenBank/DDBJ databases">
        <title>The first chromosome-level gecko genome reveals the dynamic sex chromosomes of Neotropical dwarf geckos (Sphaerodactylidae: Sphaerodactylus).</title>
        <authorList>
            <person name="Pinto B.J."/>
            <person name="Keating S.E."/>
            <person name="Gamble T."/>
        </authorList>
    </citation>
    <scope>NUCLEOTIDE SEQUENCE</scope>
    <source>
        <strain evidence="1">TG3544</strain>
    </source>
</reference>